<reference evidence="9" key="1">
    <citation type="journal article" date="2023" name="Insect Mol. Biol.">
        <title>Genome sequencing provides insights into the evolution of gene families encoding plant cell wall-degrading enzymes in longhorned beetles.</title>
        <authorList>
            <person name="Shin N.R."/>
            <person name="Okamura Y."/>
            <person name="Kirsch R."/>
            <person name="Pauchet Y."/>
        </authorList>
    </citation>
    <scope>NUCLEOTIDE SEQUENCE</scope>
    <source>
        <strain evidence="9">AMC_N1</strain>
    </source>
</reference>
<organism evidence="9 10">
    <name type="scientific">Aromia moschata</name>
    <dbReference type="NCBI Taxonomy" id="1265417"/>
    <lineage>
        <taxon>Eukaryota</taxon>
        <taxon>Metazoa</taxon>
        <taxon>Ecdysozoa</taxon>
        <taxon>Arthropoda</taxon>
        <taxon>Hexapoda</taxon>
        <taxon>Insecta</taxon>
        <taxon>Pterygota</taxon>
        <taxon>Neoptera</taxon>
        <taxon>Endopterygota</taxon>
        <taxon>Coleoptera</taxon>
        <taxon>Polyphaga</taxon>
        <taxon>Cucujiformia</taxon>
        <taxon>Chrysomeloidea</taxon>
        <taxon>Cerambycidae</taxon>
        <taxon>Cerambycinae</taxon>
        <taxon>Callichromatini</taxon>
        <taxon>Aromia</taxon>
    </lineage>
</organism>
<evidence type="ECO:0000256" key="1">
    <source>
        <dbReference type="ARBA" id="ARBA00001946"/>
    </source>
</evidence>
<evidence type="ECO:0000256" key="8">
    <source>
        <dbReference type="PIRSR" id="PIRSR031051-3"/>
    </source>
</evidence>
<evidence type="ECO:0000256" key="5">
    <source>
        <dbReference type="ARBA" id="ARBA00022842"/>
    </source>
</evidence>
<proteinExistence type="inferred from homology"/>
<dbReference type="PANTHER" id="PTHR20889">
    <property type="entry name" value="PHOSPHATASE, ORPHAN 1, 2"/>
    <property type="match status" value="1"/>
</dbReference>
<dbReference type="InterPro" id="IPR023214">
    <property type="entry name" value="HAD_sf"/>
</dbReference>
<feature type="binding site" evidence="7">
    <location>
        <position position="24"/>
    </location>
    <ligand>
        <name>substrate</name>
    </ligand>
</feature>
<evidence type="ECO:0000313" key="9">
    <source>
        <dbReference type="EMBL" id="KAJ8935982.1"/>
    </source>
</evidence>
<dbReference type="Pfam" id="PF06888">
    <property type="entry name" value="Put_Phosphatase"/>
    <property type="match status" value="1"/>
</dbReference>
<evidence type="ECO:0008006" key="11">
    <source>
        <dbReference type="Google" id="ProtNLM"/>
    </source>
</evidence>
<dbReference type="EMBL" id="JAPWTK010000805">
    <property type="protein sequence ID" value="KAJ8935982.1"/>
    <property type="molecule type" value="Genomic_DNA"/>
</dbReference>
<feature type="active site" description="Nucleophile" evidence="6">
    <location>
        <position position="13"/>
    </location>
</feature>
<keyword evidence="5 8" id="KW-0460">Magnesium</keyword>
<sequence length="252" mass="29310">MNTRCRKKLAVFDFDHTVIDDNSDTAIVKLIDHKKIPKEIKMLHRSDGWTAFMQGIFEILHENDINEESIRDLIISLPPIEGMVELIYEMTEKLNFDVIVISDSNSYFIDLWLEAHNLKERVLKVFTNPAHFEDGLLKIHMYHLQDSCKLSTKNLCKGQIMEDFIEDQKQKGVTYDTVVYCGDGYNDFCPILRLNSKDVACVRDKYKCAEIVLKAKDGRYTDVHGIPRTVYANVCVWSSGFEITEYMRQHML</sequence>
<dbReference type="InterPro" id="IPR006384">
    <property type="entry name" value="HAD_hydro_PyrdxlP_Pase-like"/>
</dbReference>
<evidence type="ECO:0000256" key="7">
    <source>
        <dbReference type="PIRSR" id="PIRSR031051-2"/>
    </source>
</evidence>
<dbReference type="AlphaFoldDB" id="A0AAV8XAE8"/>
<feature type="binding site" evidence="7">
    <location>
        <position position="103"/>
    </location>
    <ligand>
        <name>substrate</name>
    </ligand>
</feature>
<evidence type="ECO:0000313" key="10">
    <source>
        <dbReference type="Proteomes" id="UP001162162"/>
    </source>
</evidence>
<dbReference type="PIRSF" id="PIRSF031051">
    <property type="entry name" value="PyrdxlP_Pase_PHOSPHO2"/>
    <property type="match status" value="1"/>
</dbReference>
<feature type="binding site" evidence="8">
    <location>
        <position position="15"/>
    </location>
    <ligand>
        <name>Mg(2+)</name>
        <dbReference type="ChEBI" id="CHEBI:18420"/>
    </ligand>
</feature>
<protein>
    <recommendedName>
        <fullName evidence="11">Pyridoxal phosphate phosphatase PHOSPHO2</fullName>
    </recommendedName>
</protein>
<feature type="binding site" evidence="8">
    <location>
        <position position="13"/>
    </location>
    <ligand>
        <name>Mg(2+)</name>
        <dbReference type="ChEBI" id="CHEBI:18420"/>
    </ligand>
</feature>
<dbReference type="Gene3D" id="3.40.50.1000">
    <property type="entry name" value="HAD superfamily/HAD-like"/>
    <property type="match status" value="1"/>
</dbReference>
<dbReference type="GO" id="GO:0016791">
    <property type="term" value="F:phosphatase activity"/>
    <property type="evidence" value="ECO:0007669"/>
    <property type="project" value="InterPro"/>
</dbReference>
<dbReference type="InterPro" id="IPR016965">
    <property type="entry name" value="Pase_PHOSPHO-typ"/>
</dbReference>
<dbReference type="InterPro" id="IPR036412">
    <property type="entry name" value="HAD-like_sf"/>
</dbReference>
<dbReference type="NCBIfam" id="TIGR01489">
    <property type="entry name" value="DKMTPPase-SF"/>
    <property type="match status" value="1"/>
</dbReference>
<feature type="binding site" evidence="8">
    <location>
        <position position="183"/>
    </location>
    <ligand>
        <name>Mg(2+)</name>
        <dbReference type="ChEBI" id="CHEBI:18420"/>
    </ligand>
</feature>
<comment type="caution">
    <text evidence="9">The sequence shown here is derived from an EMBL/GenBank/DDBJ whole genome shotgun (WGS) entry which is preliminary data.</text>
</comment>
<dbReference type="Proteomes" id="UP001162162">
    <property type="component" value="Unassembled WGS sequence"/>
</dbReference>
<dbReference type="PANTHER" id="PTHR20889:SF12">
    <property type="entry name" value="LP01149P"/>
    <property type="match status" value="1"/>
</dbReference>
<keyword evidence="3 8" id="KW-0479">Metal-binding</keyword>
<comment type="similarity">
    <text evidence="2">Belongs to the HAD-like hydrolase superfamily. PHOSPHO family.</text>
</comment>
<evidence type="ECO:0000256" key="4">
    <source>
        <dbReference type="ARBA" id="ARBA00022801"/>
    </source>
</evidence>
<dbReference type="NCBIfam" id="TIGR01488">
    <property type="entry name" value="HAD-SF-IB"/>
    <property type="match status" value="1"/>
</dbReference>
<feature type="active site" description="Proton donor" evidence="6">
    <location>
        <position position="15"/>
    </location>
</feature>
<dbReference type="SUPFAM" id="SSF56784">
    <property type="entry name" value="HAD-like"/>
    <property type="match status" value="1"/>
</dbReference>
<evidence type="ECO:0000256" key="6">
    <source>
        <dbReference type="PIRSR" id="PIRSR031051-1"/>
    </source>
</evidence>
<dbReference type="GO" id="GO:0046872">
    <property type="term" value="F:metal ion binding"/>
    <property type="evidence" value="ECO:0007669"/>
    <property type="project" value="UniProtKB-KW"/>
</dbReference>
<comment type="cofactor">
    <cofactor evidence="1 8">
        <name>Mg(2+)</name>
        <dbReference type="ChEBI" id="CHEBI:18420"/>
    </cofactor>
</comment>
<gene>
    <name evidence="9" type="ORF">NQ318_000852</name>
</gene>
<evidence type="ECO:0000256" key="2">
    <source>
        <dbReference type="ARBA" id="ARBA00008541"/>
    </source>
</evidence>
<keyword evidence="10" id="KW-1185">Reference proteome</keyword>
<keyword evidence="4" id="KW-0378">Hydrolase</keyword>
<name>A0AAV8XAE8_9CUCU</name>
<evidence type="ECO:0000256" key="3">
    <source>
        <dbReference type="ARBA" id="ARBA00022723"/>
    </source>
</evidence>
<accession>A0AAV8XAE8</accession>